<name>A0A2P7QR74_9SPHN</name>
<keyword evidence="1" id="KW-0472">Membrane</keyword>
<protein>
    <submittedName>
        <fullName evidence="2">Uncharacterized protein</fullName>
    </submittedName>
</protein>
<sequence length="90" mass="9470">MSRLDLAAVRTAIDGSNLPLAEKEKLKQDIDHARAVPDTWVYRIVVIALGLAVFIPIAAVFIKDLDMASLLLPLATAAVGALAGILVPAP</sequence>
<organism evidence="2 3">
    <name type="scientific">Allosphingosinicella deserti</name>
    <dbReference type="NCBI Taxonomy" id="2116704"/>
    <lineage>
        <taxon>Bacteria</taxon>
        <taxon>Pseudomonadati</taxon>
        <taxon>Pseudomonadota</taxon>
        <taxon>Alphaproteobacteria</taxon>
        <taxon>Sphingomonadales</taxon>
        <taxon>Sphingomonadaceae</taxon>
        <taxon>Allosphingosinicella</taxon>
    </lineage>
</organism>
<gene>
    <name evidence="2" type="ORF">C7I55_09055</name>
</gene>
<feature type="transmembrane region" description="Helical" evidence="1">
    <location>
        <begin position="40"/>
        <end position="62"/>
    </location>
</feature>
<dbReference type="AlphaFoldDB" id="A0A2P7QR74"/>
<evidence type="ECO:0000256" key="1">
    <source>
        <dbReference type="SAM" id="Phobius"/>
    </source>
</evidence>
<dbReference type="Proteomes" id="UP000241167">
    <property type="component" value="Unassembled WGS sequence"/>
</dbReference>
<evidence type="ECO:0000313" key="2">
    <source>
        <dbReference type="EMBL" id="PSJ40475.1"/>
    </source>
</evidence>
<keyword evidence="3" id="KW-1185">Reference proteome</keyword>
<evidence type="ECO:0000313" key="3">
    <source>
        <dbReference type="Proteomes" id="UP000241167"/>
    </source>
</evidence>
<proteinExistence type="predicted"/>
<dbReference type="RefSeq" id="WP_106512627.1">
    <property type="nucleotide sequence ID" value="NZ_PXYI01000003.1"/>
</dbReference>
<accession>A0A2P7QR74</accession>
<keyword evidence="1" id="KW-0812">Transmembrane</keyword>
<feature type="transmembrane region" description="Helical" evidence="1">
    <location>
        <begin position="69"/>
        <end position="89"/>
    </location>
</feature>
<comment type="caution">
    <text evidence="2">The sequence shown here is derived from an EMBL/GenBank/DDBJ whole genome shotgun (WGS) entry which is preliminary data.</text>
</comment>
<dbReference type="EMBL" id="PXYI01000003">
    <property type="protein sequence ID" value="PSJ40475.1"/>
    <property type="molecule type" value="Genomic_DNA"/>
</dbReference>
<keyword evidence="1" id="KW-1133">Transmembrane helix</keyword>
<reference evidence="2 3" key="1">
    <citation type="submission" date="2018-03" db="EMBL/GenBank/DDBJ databases">
        <title>The draft genome of Sphingosinicella sp. GL-C-18.</title>
        <authorList>
            <person name="Liu L."/>
            <person name="Li L."/>
            <person name="Liang L."/>
            <person name="Zhang X."/>
            <person name="Wang T."/>
        </authorList>
    </citation>
    <scope>NUCLEOTIDE SEQUENCE [LARGE SCALE GENOMIC DNA]</scope>
    <source>
        <strain evidence="2 3">GL-C-18</strain>
    </source>
</reference>